<dbReference type="SUPFAM" id="SSF46894">
    <property type="entry name" value="C-terminal effector domain of the bipartite response regulators"/>
    <property type="match status" value="1"/>
</dbReference>
<feature type="domain" description="OmpR/PhoB-type" evidence="5">
    <location>
        <begin position="132"/>
        <end position="230"/>
    </location>
</feature>
<dbReference type="InterPro" id="IPR011006">
    <property type="entry name" value="CheY-like_superfamily"/>
</dbReference>
<evidence type="ECO:0000313" key="6">
    <source>
        <dbReference type="EMBL" id="MCL6698358.1"/>
    </source>
</evidence>
<dbReference type="Pfam" id="PF00486">
    <property type="entry name" value="Trans_reg_C"/>
    <property type="match status" value="1"/>
</dbReference>
<dbReference type="InterPro" id="IPR016032">
    <property type="entry name" value="Sig_transdc_resp-reg_C-effctor"/>
</dbReference>
<evidence type="ECO:0000313" key="7">
    <source>
        <dbReference type="Proteomes" id="UP001203410"/>
    </source>
</evidence>
<evidence type="ECO:0000259" key="4">
    <source>
        <dbReference type="PROSITE" id="PS50110"/>
    </source>
</evidence>
<dbReference type="PANTHER" id="PTHR48111">
    <property type="entry name" value="REGULATOR OF RPOS"/>
    <property type="match status" value="1"/>
</dbReference>
<dbReference type="InterPro" id="IPR001789">
    <property type="entry name" value="Sig_transdc_resp-reg_receiver"/>
</dbReference>
<dbReference type="EMBL" id="JAMGBA010000001">
    <property type="protein sequence ID" value="MCL6698358.1"/>
    <property type="molecule type" value="Genomic_DNA"/>
</dbReference>
<keyword evidence="2" id="KW-0597">Phosphoprotein</keyword>
<dbReference type="Gene3D" id="3.40.50.2300">
    <property type="match status" value="1"/>
</dbReference>
<reference evidence="6 7" key="1">
    <citation type="submission" date="2022-05" db="EMBL/GenBank/DDBJ databases">
        <authorList>
            <person name="Jo J.-H."/>
            <person name="Im W.-T."/>
        </authorList>
    </citation>
    <scope>NUCLEOTIDE SEQUENCE [LARGE SCALE GENOMIC DNA]</scope>
    <source>
        <strain evidence="6 7">NSE70-1</strain>
    </source>
</reference>
<dbReference type="SUPFAM" id="SSF52172">
    <property type="entry name" value="CheY-like"/>
    <property type="match status" value="1"/>
</dbReference>
<accession>A0ABT0RTL8</accession>
<evidence type="ECO:0000256" key="1">
    <source>
        <dbReference type="ARBA" id="ARBA00023125"/>
    </source>
</evidence>
<dbReference type="PROSITE" id="PS50110">
    <property type="entry name" value="RESPONSE_REGULATORY"/>
    <property type="match status" value="1"/>
</dbReference>
<dbReference type="CDD" id="cd00383">
    <property type="entry name" value="trans_reg_C"/>
    <property type="match status" value="1"/>
</dbReference>
<dbReference type="PROSITE" id="PS51755">
    <property type="entry name" value="OMPR_PHOB"/>
    <property type="match status" value="1"/>
</dbReference>
<dbReference type="Pfam" id="PF00072">
    <property type="entry name" value="Response_reg"/>
    <property type="match status" value="1"/>
</dbReference>
<keyword evidence="7" id="KW-1185">Reference proteome</keyword>
<evidence type="ECO:0000256" key="3">
    <source>
        <dbReference type="PROSITE-ProRule" id="PRU01091"/>
    </source>
</evidence>
<organism evidence="6 7">
    <name type="scientific">Sphingomonas caseinilyticus</name>
    <dbReference type="NCBI Taxonomy" id="2908205"/>
    <lineage>
        <taxon>Bacteria</taxon>
        <taxon>Pseudomonadati</taxon>
        <taxon>Pseudomonadota</taxon>
        <taxon>Alphaproteobacteria</taxon>
        <taxon>Sphingomonadales</taxon>
        <taxon>Sphingomonadaceae</taxon>
        <taxon>Sphingomonas</taxon>
    </lineage>
</organism>
<feature type="domain" description="Response regulatory" evidence="4">
    <location>
        <begin position="9"/>
        <end position="122"/>
    </location>
</feature>
<dbReference type="InterPro" id="IPR036388">
    <property type="entry name" value="WH-like_DNA-bd_sf"/>
</dbReference>
<name>A0ABT0RTL8_9SPHN</name>
<dbReference type="SMART" id="SM00448">
    <property type="entry name" value="REC"/>
    <property type="match status" value="1"/>
</dbReference>
<proteinExistence type="predicted"/>
<dbReference type="Gene3D" id="6.10.250.690">
    <property type="match status" value="1"/>
</dbReference>
<dbReference type="PANTHER" id="PTHR48111:SF50">
    <property type="entry name" value="KDP OPERON TRANSCRIPTIONAL REGULATORY PROTEIN KDPE"/>
    <property type="match status" value="1"/>
</dbReference>
<sequence length="241" mass="26335">MSDQDPVSRLLLVDDEPALIGVLKPAIEAAGFRVAIARDGGEALHVTEQFEPHVILLDLGLPDTDGKEIISLIRQRSEVPIIVVSARHQEGEKVAALDKGADDYVNKPFEIGELMARIRAALRRSKLGTSVPAEVIAGPLRIDLPGKRTFLEDELVKLSPKEWMLLQELALSGGQVVTHQRLLAAGWASQASDQQYLRVYIGFLRQKLEAEPSRPELILTEPGIGYRLAAPAGGEVEIKFA</sequence>
<dbReference type="SMART" id="SM00862">
    <property type="entry name" value="Trans_reg_C"/>
    <property type="match status" value="1"/>
</dbReference>
<dbReference type="RefSeq" id="WP_249903699.1">
    <property type="nucleotide sequence ID" value="NZ_JAMGBA010000001.1"/>
</dbReference>
<evidence type="ECO:0000259" key="5">
    <source>
        <dbReference type="PROSITE" id="PS51755"/>
    </source>
</evidence>
<feature type="modified residue" description="4-aspartylphosphate" evidence="2">
    <location>
        <position position="58"/>
    </location>
</feature>
<comment type="caution">
    <text evidence="6">The sequence shown here is derived from an EMBL/GenBank/DDBJ whole genome shotgun (WGS) entry which is preliminary data.</text>
</comment>
<protein>
    <submittedName>
        <fullName evidence="6">Response regulator transcription factor</fullName>
    </submittedName>
</protein>
<dbReference type="Gene3D" id="1.10.10.10">
    <property type="entry name" value="Winged helix-like DNA-binding domain superfamily/Winged helix DNA-binding domain"/>
    <property type="match status" value="1"/>
</dbReference>
<gene>
    <name evidence="6" type="ORF">LZ496_06125</name>
</gene>
<dbReference type="Proteomes" id="UP001203410">
    <property type="component" value="Unassembled WGS sequence"/>
</dbReference>
<dbReference type="InterPro" id="IPR001867">
    <property type="entry name" value="OmpR/PhoB-type_DNA-bd"/>
</dbReference>
<evidence type="ECO:0000256" key="2">
    <source>
        <dbReference type="PROSITE-ProRule" id="PRU00169"/>
    </source>
</evidence>
<dbReference type="InterPro" id="IPR039420">
    <property type="entry name" value="WalR-like"/>
</dbReference>
<keyword evidence="1 3" id="KW-0238">DNA-binding</keyword>
<feature type="DNA-binding region" description="OmpR/PhoB-type" evidence="3">
    <location>
        <begin position="132"/>
        <end position="230"/>
    </location>
</feature>